<dbReference type="Pfam" id="PF02582">
    <property type="entry name" value="DUF155"/>
    <property type="match status" value="1"/>
</dbReference>
<keyword evidence="3" id="KW-0472">Membrane</keyword>
<dbReference type="OMA" id="HHTHPKL"/>
<feature type="compositionally biased region" description="Basic residues" evidence="2">
    <location>
        <begin position="1"/>
        <end position="10"/>
    </location>
</feature>
<evidence type="ECO:0000313" key="5">
    <source>
        <dbReference type="EMBL" id="GAO50846.1"/>
    </source>
</evidence>
<reference evidence="5 6" key="2">
    <citation type="journal article" date="2014" name="J. Gen. Appl. Microbiol.">
        <title>The early diverging ascomycetous budding yeast Saitoella complicata has three histone deacetylases belonging to the Clr6, Hos2, and Rpd3 lineages.</title>
        <authorList>
            <person name="Nishida H."/>
            <person name="Matsumoto T."/>
            <person name="Kondo S."/>
            <person name="Hamamoto M."/>
            <person name="Yoshikawa H."/>
        </authorList>
    </citation>
    <scope>NUCLEOTIDE SEQUENCE [LARGE SCALE GENOMIC DNA]</scope>
    <source>
        <strain evidence="5 6">NRRL Y-17804</strain>
    </source>
</reference>
<keyword evidence="3" id="KW-1133">Transmembrane helix</keyword>
<dbReference type="EMBL" id="BACD03000038">
    <property type="protein sequence ID" value="GAO50846.1"/>
    <property type="molecule type" value="Genomic_DNA"/>
</dbReference>
<comment type="similarity">
    <text evidence="1">Belongs to the RMD1/sif2 family.</text>
</comment>
<sequence length="397" mass="44910">MSAIVGKRKPNQPNNLQLLPSSLGSAPAAAFKAGPQRTTKTTQKLTLLPEENVRDARETESGRDVYSQLTQITDTTARRDAERLGKAERAKLPRVTAYCTASGYRMDDLVKFLQSRKDTCHTLPKKFDECVYSTYSYTGRDSSQPRTGDLLGLSEFSEAQEGYNHPSLPIYSEVFLFDYGVTVIWGMTEQEERRFLKDIGKFEIEKLAADDVEIEEFNYYVAGYQSRIYNDFITLKDGRNYMVKLSISHAIAQSVKISLFEELVDNTIEVTKDIPQDIAESGKVAMSRKDIMKSVGELFILRININLQGSVLDSPELFWAEPQLEPIYQAARSYLEINQRVSLLNQRVEVISDLLSMLKEQLTHSHGEWLEWIVIILIAAEIVIAVINIIIDIFAAG</sequence>
<protein>
    <recommendedName>
        <fullName evidence="4">DUF155 domain-containing protein</fullName>
    </recommendedName>
</protein>
<keyword evidence="3" id="KW-0812">Transmembrane</keyword>
<feature type="region of interest" description="Disordered" evidence="2">
    <location>
        <begin position="1"/>
        <end position="40"/>
    </location>
</feature>
<dbReference type="AlphaFoldDB" id="A0A0E9NMC2"/>
<dbReference type="InterPro" id="IPR051624">
    <property type="entry name" value="RMD1/Sad1-interacting"/>
</dbReference>
<feature type="domain" description="DUF155" evidence="4">
    <location>
        <begin position="174"/>
        <end position="345"/>
    </location>
</feature>
<organism evidence="5 6">
    <name type="scientific">Saitoella complicata (strain BCRC 22490 / CBS 7301 / JCM 7358 / NBRC 10748 / NRRL Y-17804)</name>
    <dbReference type="NCBI Taxonomy" id="698492"/>
    <lineage>
        <taxon>Eukaryota</taxon>
        <taxon>Fungi</taxon>
        <taxon>Dikarya</taxon>
        <taxon>Ascomycota</taxon>
        <taxon>Taphrinomycotina</taxon>
        <taxon>Taphrinomycotina incertae sedis</taxon>
        <taxon>Saitoella</taxon>
    </lineage>
</organism>
<gene>
    <name evidence="5" type="ORF">G7K_4965-t1</name>
</gene>
<evidence type="ECO:0000256" key="2">
    <source>
        <dbReference type="SAM" id="MobiDB-lite"/>
    </source>
</evidence>
<reference evidence="5 6" key="3">
    <citation type="journal article" date="2015" name="Genome Announc.">
        <title>Draft Genome Sequence of the Archiascomycetous Yeast Saitoella complicata.</title>
        <authorList>
            <person name="Yamauchi K."/>
            <person name="Kondo S."/>
            <person name="Hamamoto M."/>
            <person name="Takahashi Y."/>
            <person name="Ogura Y."/>
            <person name="Hayashi T."/>
            <person name="Nishida H."/>
        </authorList>
    </citation>
    <scope>NUCLEOTIDE SEQUENCE [LARGE SCALE GENOMIC DNA]</scope>
    <source>
        <strain evidence="5 6">NRRL Y-17804</strain>
    </source>
</reference>
<dbReference type="InterPro" id="IPR003734">
    <property type="entry name" value="DUF155"/>
</dbReference>
<feature type="compositionally biased region" description="Low complexity" evidence="2">
    <location>
        <begin position="16"/>
        <end position="30"/>
    </location>
</feature>
<accession>A0A0E9NMC2</accession>
<proteinExistence type="inferred from homology"/>
<dbReference type="Proteomes" id="UP000033140">
    <property type="component" value="Unassembled WGS sequence"/>
</dbReference>
<feature type="transmembrane region" description="Helical" evidence="3">
    <location>
        <begin position="369"/>
        <end position="391"/>
    </location>
</feature>
<comment type="caution">
    <text evidence="5">The sequence shown here is derived from an EMBL/GenBank/DDBJ whole genome shotgun (WGS) entry which is preliminary data.</text>
</comment>
<dbReference type="STRING" id="698492.A0A0E9NMC2"/>
<name>A0A0E9NMC2_SAICN</name>
<dbReference type="GO" id="GO:0005739">
    <property type="term" value="C:mitochondrion"/>
    <property type="evidence" value="ECO:0007669"/>
    <property type="project" value="UniProtKB-ARBA"/>
</dbReference>
<evidence type="ECO:0000259" key="4">
    <source>
        <dbReference type="Pfam" id="PF02582"/>
    </source>
</evidence>
<keyword evidence="6" id="KW-1185">Reference proteome</keyword>
<evidence type="ECO:0000256" key="3">
    <source>
        <dbReference type="SAM" id="Phobius"/>
    </source>
</evidence>
<dbReference type="PANTHER" id="PTHR16255:SF15">
    <property type="entry name" value="SPORULATION PROTEIN RMD1"/>
    <property type="match status" value="1"/>
</dbReference>
<reference evidence="5 6" key="1">
    <citation type="journal article" date="2011" name="J. Gen. Appl. Microbiol.">
        <title>Draft genome sequencing of the enigmatic yeast Saitoella complicata.</title>
        <authorList>
            <person name="Nishida H."/>
            <person name="Hamamoto M."/>
            <person name="Sugiyama J."/>
        </authorList>
    </citation>
    <scope>NUCLEOTIDE SEQUENCE [LARGE SCALE GENOMIC DNA]</scope>
    <source>
        <strain evidence="5 6">NRRL Y-17804</strain>
    </source>
</reference>
<evidence type="ECO:0000313" key="6">
    <source>
        <dbReference type="Proteomes" id="UP000033140"/>
    </source>
</evidence>
<dbReference type="PANTHER" id="PTHR16255">
    <property type="entry name" value="REQUIRED FOR MEIOTIC NUCLEAR DIVISION PROTEIN 1 HOMOLOG"/>
    <property type="match status" value="1"/>
</dbReference>
<evidence type="ECO:0000256" key="1">
    <source>
        <dbReference type="ARBA" id="ARBA00008306"/>
    </source>
</evidence>